<dbReference type="Proteomes" id="UP000060699">
    <property type="component" value="Chromosome"/>
</dbReference>
<keyword evidence="9" id="KW-1185">Reference proteome</keyword>
<evidence type="ECO:0000313" key="8">
    <source>
        <dbReference type="EMBL" id="ALV08172.1"/>
    </source>
</evidence>
<dbReference type="AlphaFoldDB" id="A0A0U3ML22"/>
<dbReference type="KEGG" id="rdp:RD2015_3718"/>
<evidence type="ECO:0000256" key="4">
    <source>
        <dbReference type="ARBA" id="ARBA00022692"/>
    </source>
</evidence>
<dbReference type="PATRIC" id="fig|76731.3.peg.3809"/>
<evidence type="ECO:0000256" key="3">
    <source>
        <dbReference type="ARBA" id="ARBA00022475"/>
    </source>
</evidence>
<dbReference type="RefSeq" id="WP_058936175.1">
    <property type="nucleotide sequence ID" value="NZ_CP013729.1"/>
</dbReference>
<dbReference type="GO" id="GO:0005886">
    <property type="term" value="C:plasma membrane"/>
    <property type="evidence" value="ECO:0007669"/>
    <property type="project" value="UniProtKB-SubCell"/>
</dbReference>
<dbReference type="InterPro" id="IPR010817">
    <property type="entry name" value="HemY_N"/>
</dbReference>
<evidence type="ECO:0000256" key="6">
    <source>
        <dbReference type="ARBA" id="ARBA00023136"/>
    </source>
</evidence>
<dbReference type="Pfam" id="PF07219">
    <property type="entry name" value="HemY_N"/>
    <property type="match status" value="1"/>
</dbReference>
<protein>
    <submittedName>
        <fullName evidence="8">Porphyrin biosynthesis protein</fullName>
    </submittedName>
</protein>
<proteinExistence type="predicted"/>
<accession>A0A0U3ML22</accession>
<comment type="subcellular location">
    <subcellularLocation>
        <location evidence="2">Cell membrane</location>
    </subcellularLocation>
    <subcellularLocation>
        <location evidence="1">Membrane</location>
        <topology evidence="1">Multi-pass membrane protein</topology>
    </subcellularLocation>
</comment>
<reference evidence="8 9" key="1">
    <citation type="submission" date="2015-12" db="EMBL/GenBank/DDBJ databases">
        <title>Complete genome of Roseateles depolymerans KCTC 42856.</title>
        <authorList>
            <person name="Kim K.M."/>
        </authorList>
    </citation>
    <scope>NUCLEOTIDE SEQUENCE [LARGE SCALE GENOMIC DNA]</scope>
    <source>
        <strain evidence="8 9">KCTC 42856</strain>
    </source>
</reference>
<dbReference type="STRING" id="76731.RD2015_3718"/>
<sequence length="416" mass="46280">MRMVIWLVLLFVAAVVAALTLGNNDGLASFYWRGWRMDLSLNLFLLLLFGGCFALMTLMQSLDALLTLPKRARLWRMAQRERSAQIALREALAEFFGARYSRAQKAAERALNIQAMTPDLAQDGAFMALAHLVAAQCAHRLQDRRGRDEHLRLALQTAQGSSGARPQEEGARLLAAEWALDDRDAQRALSLLAELGPGVARRTQALRLKLQGSRLAHEPLEALRTARLLAKHQGFSKSAAQGLLRSLACEALEEARDVDQLRASWQQLDAADRRDVFVAARAAQKAAALGAPEDGRGWLRPFWDAIGDQGDDERRALAEALVPCMPGLGPEWLQRLEFAVQRFPRDMTMAYALGHALAERQLWGKARLMLEQAGEDRELSVAGRRRSWLRLAEMADNDGDAERRARCFEAAARLGD</sequence>
<feature type="domain" description="HemY N-terminal" evidence="7">
    <location>
        <begin position="30"/>
        <end position="140"/>
    </location>
</feature>
<keyword evidence="6" id="KW-0472">Membrane</keyword>
<evidence type="ECO:0000313" key="9">
    <source>
        <dbReference type="Proteomes" id="UP000060699"/>
    </source>
</evidence>
<dbReference type="NCBIfam" id="TIGR00540">
    <property type="entry name" value="TPR_hemY_coli"/>
    <property type="match status" value="1"/>
</dbReference>
<dbReference type="GO" id="GO:0042168">
    <property type="term" value="P:heme metabolic process"/>
    <property type="evidence" value="ECO:0007669"/>
    <property type="project" value="InterPro"/>
</dbReference>
<keyword evidence="3" id="KW-1003">Cell membrane</keyword>
<dbReference type="EMBL" id="CP013729">
    <property type="protein sequence ID" value="ALV08172.1"/>
    <property type="molecule type" value="Genomic_DNA"/>
</dbReference>
<evidence type="ECO:0000256" key="2">
    <source>
        <dbReference type="ARBA" id="ARBA00004236"/>
    </source>
</evidence>
<dbReference type="OrthoDB" id="9151794at2"/>
<evidence type="ECO:0000259" key="7">
    <source>
        <dbReference type="Pfam" id="PF07219"/>
    </source>
</evidence>
<evidence type="ECO:0000256" key="5">
    <source>
        <dbReference type="ARBA" id="ARBA00022989"/>
    </source>
</evidence>
<keyword evidence="4" id="KW-0812">Transmembrane</keyword>
<gene>
    <name evidence="8" type="ORF">RD2015_3718</name>
</gene>
<evidence type="ECO:0000256" key="1">
    <source>
        <dbReference type="ARBA" id="ARBA00004141"/>
    </source>
</evidence>
<dbReference type="InterPro" id="IPR005254">
    <property type="entry name" value="Heme_biosyn_assoc_TPR_pro"/>
</dbReference>
<organism evidence="8 9">
    <name type="scientific">Roseateles depolymerans</name>
    <dbReference type="NCBI Taxonomy" id="76731"/>
    <lineage>
        <taxon>Bacteria</taxon>
        <taxon>Pseudomonadati</taxon>
        <taxon>Pseudomonadota</taxon>
        <taxon>Betaproteobacteria</taxon>
        <taxon>Burkholderiales</taxon>
        <taxon>Sphaerotilaceae</taxon>
        <taxon>Roseateles</taxon>
    </lineage>
</organism>
<keyword evidence="5" id="KW-1133">Transmembrane helix</keyword>
<name>A0A0U3ML22_9BURK</name>